<protein>
    <submittedName>
        <fullName evidence="1">Uncharacterized protein</fullName>
    </submittedName>
</protein>
<accession>A0A0F9ITW5</accession>
<name>A0A0F9ITW5_9ZZZZ</name>
<sequence length="188" mass="21074">MVSTGSAMAEQPLPIPKQMLEQAKRMDLFLEAYLECGIISDACKAVVVGGQVLERGRPSQWARDHPEFRERYIAAREEVNDKIEKEVYRRAIVGWEEPVYQGGKKVGTIHKYDSTLLIFLAKANMPEKYRDKFEGANIGLGPTLNLNFAGDGVIRAIASLEPEELERLAARGRPLEGEFKEIKEPVGD</sequence>
<dbReference type="EMBL" id="LAZR01018215">
    <property type="protein sequence ID" value="KKL97235.1"/>
    <property type="molecule type" value="Genomic_DNA"/>
</dbReference>
<organism evidence="1">
    <name type="scientific">marine sediment metagenome</name>
    <dbReference type="NCBI Taxonomy" id="412755"/>
    <lineage>
        <taxon>unclassified sequences</taxon>
        <taxon>metagenomes</taxon>
        <taxon>ecological metagenomes</taxon>
    </lineage>
</organism>
<evidence type="ECO:0000313" key="1">
    <source>
        <dbReference type="EMBL" id="KKL97235.1"/>
    </source>
</evidence>
<dbReference type="AlphaFoldDB" id="A0A0F9ITW5"/>
<gene>
    <name evidence="1" type="ORF">LCGC14_1836470</name>
</gene>
<comment type="caution">
    <text evidence="1">The sequence shown here is derived from an EMBL/GenBank/DDBJ whole genome shotgun (WGS) entry which is preliminary data.</text>
</comment>
<proteinExistence type="predicted"/>
<reference evidence="1" key="1">
    <citation type="journal article" date="2015" name="Nature">
        <title>Complex archaea that bridge the gap between prokaryotes and eukaryotes.</title>
        <authorList>
            <person name="Spang A."/>
            <person name="Saw J.H."/>
            <person name="Jorgensen S.L."/>
            <person name="Zaremba-Niedzwiedzka K."/>
            <person name="Martijn J."/>
            <person name="Lind A.E."/>
            <person name="van Eijk R."/>
            <person name="Schleper C."/>
            <person name="Guy L."/>
            <person name="Ettema T.J."/>
        </authorList>
    </citation>
    <scope>NUCLEOTIDE SEQUENCE</scope>
</reference>